<feature type="binding site" evidence="5">
    <location>
        <begin position="85"/>
        <end position="86"/>
    </location>
    <ligand>
        <name>Mo-molybdopterin</name>
        <dbReference type="ChEBI" id="CHEBI:71302"/>
    </ligand>
</feature>
<evidence type="ECO:0000256" key="5">
    <source>
        <dbReference type="HAMAP-Rule" id="MF_01206"/>
    </source>
</evidence>
<organism evidence="7 8">
    <name type="scientific">Candidatus Methylocalor cossyra</name>
    <dbReference type="NCBI Taxonomy" id="3108543"/>
    <lineage>
        <taxon>Bacteria</taxon>
        <taxon>Pseudomonadati</taxon>
        <taxon>Pseudomonadota</taxon>
        <taxon>Gammaproteobacteria</taxon>
        <taxon>Methylococcales</taxon>
        <taxon>Methylococcaceae</taxon>
        <taxon>Candidatus Methylocalor</taxon>
    </lineage>
</organism>
<keyword evidence="2 5" id="KW-0479">Metal-binding</keyword>
<comment type="catalytic activity">
    <reaction evidence="5">
        <text>L-methionyl-[protein] + a quinone + H2O = L-methionyl-(S)-S-oxide-[protein] + a quinol</text>
        <dbReference type="Rhea" id="RHEA:51292"/>
        <dbReference type="Rhea" id="RHEA-COMP:12313"/>
        <dbReference type="Rhea" id="RHEA-COMP:12315"/>
        <dbReference type="ChEBI" id="CHEBI:15377"/>
        <dbReference type="ChEBI" id="CHEBI:16044"/>
        <dbReference type="ChEBI" id="CHEBI:24646"/>
        <dbReference type="ChEBI" id="CHEBI:44120"/>
        <dbReference type="ChEBI" id="CHEBI:132124"/>
    </reaction>
</comment>
<dbReference type="SUPFAM" id="SSF56524">
    <property type="entry name" value="Oxidoreductase molybdopterin-binding domain"/>
    <property type="match status" value="1"/>
</dbReference>
<keyword evidence="3 5" id="KW-0732">Signal</keyword>
<feature type="binding site" evidence="5">
    <location>
        <position position="140"/>
    </location>
    <ligand>
        <name>Mo-molybdopterin</name>
        <dbReference type="ChEBI" id="CHEBI:71302"/>
    </ligand>
    <ligandPart>
        <name>Mo</name>
        <dbReference type="ChEBI" id="CHEBI:28685"/>
    </ligandPart>
</feature>
<feature type="binding site" evidence="5">
    <location>
        <begin position="239"/>
        <end position="241"/>
    </location>
    <ligand>
        <name>Mo-molybdopterin</name>
        <dbReference type="ChEBI" id="CHEBI:71302"/>
    </ligand>
</feature>
<dbReference type="InterPro" id="IPR022867">
    <property type="entry name" value="MsrP"/>
</dbReference>
<protein>
    <recommendedName>
        <fullName evidence="5">Protein-methionine-sulfoxide reductase catalytic subunit MsrP</fullName>
        <ecNumber evidence="5">1.8.5.-</ecNumber>
    </recommendedName>
</protein>
<dbReference type="NCBIfam" id="NF003767">
    <property type="entry name" value="PRK05363.1"/>
    <property type="match status" value="1"/>
</dbReference>
<evidence type="ECO:0000313" key="7">
    <source>
        <dbReference type="EMBL" id="CAL1238960.1"/>
    </source>
</evidence>
<sequence>MLLRSPSSTDPRPSEITDESLFWARRRFLKASGAMMTAALLFSGKGGADSGDPSVPDFPALKPSALSTTEEQTRFRDAISYNNFYEFGPDKGDPMRHAASLRVRPWTVAVEGKVHKPRLFDFDELVKLAPLEERVYRFRCVEGWSMVIPWVGFPLAELLKRVEPTGDAKYVEFIALLDPAQMPGQQHGLLDWPYREGLRLDEAWHPLTILAFGLYGKLLPPQNGAPVRLVVPWKYGFKSIKSIVRIRLVEHQPLTTWVKAAPDEYGFYANVNPQVDHPRWSQARERRIGDFFKRPTLPFNGYGEQVAHLYAGMDLSRFF</sequence>
<dbReference type="InterPro" id="IPR000572">
    <property type="entry name" value="OxRdtase_Mopterin-bd_dom"/>
</dbReference>
<feature type="domain" description="Oxidoreductase molybdopterin-binding" evidence="6">
    <location>
        <begin position="103"/>
        <end position="257"/>
    </location>
</feature>
<dbReference type="RefSeq" id="WP_348758563.1">
    <property type="nucleotide sequence ID" value="NZ_OZ026884.1"/>
</dbReference>
<comment type="similarity">
    <text evidence="5">Belongs to the MsrP family.</text>
</comment>
<dbReference type="PANTHER" id="PTHR43032">
    <property type="entry name" value="PROTEIN-METHIONINE-SULFOXIDE REDUCTASE"/>
    <property type="match status" value="1"/>
</dbReference>
<comment type="cofactor">
    <cofactor evidence="5">
        <name>Mo-molybdopterin</name>
        <dbReference type="ChEBI" id="CHEBI:71302"/>
    </cofactor>
    <text evidence="5">Binds 1 Mo-molybdopterin (Mo-MPT) cofactor per subunit.</text>
</comment>
<keyword evidence="4 5" id="KW-0560">Oxidoreductase</keyword>
<comment type="caution">
    <text evidence="5">Lacks conserved residue(s) required for the propagation of feature annotation.</text>
</comment>
<feature type="binding site" evidence="5">
    <location>
        <position position="223"/>
    </location>
    <ligand>
        <name>Mo-molybdopterin</name>
        <dbReference type="ChEBI" id="CHEBI:71302"/>
    </ligand>
</feature>
<comment type="subunit">
    <text evidence="5">Heterodimer of a catalytic subunit (MsrP) and a heme-binding subunit (MsrQ).</text>
</comment>
<evidence type="ECO:0000256" key="1">
    <source>
        <dbReference type="ARBA" id="ARBA00022505"/>
    </source>
</evidence>
<accession>A0ABM9NEU7</accession>
<keyword evidence="1 5" id="KW-0500">Molybdenum</keyword>
<comment type="function">
    <text evidence="5">Part of the MsrPQ system that repairs oxidized periplasmic proteins containing methionine sulfoxide residues (Met-O), using respiratory chain electrons. Thus protects these proteins from oxidative-stress damage caused by reactive species of oxygen and chlorine generated by the host defense mechanisms. MsrPQ is essential for the maintenance of envelope integrity under bleach stress, rescuing a wide series of structurally unrelated periplasmic proteins from methionine oxidation. The catalytic subunit MsrP is non-stereospecific, being able to reduce both (R-) and (S-) diastereoisomers of methionine sulfoxide.</text>
</comment>
<dbReference type="Gene3D" id="3.90.420.10">
    <property type="entry name" value="Oxidoreductase, molybdopterin-binding domain"/>
    <property type="match status" value="1"/>
</dbReference>
<keyword evidence="8" id="KW-1185">Reference proteome</keyword>
<dbReference type="PANTHER" id="PTHR43032:SF3">
    <property type="entry name" value="PROTEIN-METHIONINE-SULFOXIDE REDUCTASE CATALYTIC SUBUNIT MSRP"/>
    <property type="match status" value="1"/>
</dbReference>
<evidence type="ECO:0000256" key="4">
    <source>
        <dbReference type="ARBA" id="ARBA00023002"/>
    </source>
</evidence>
<feature type="binding site" evidence="5">
    <location>
        <position position="82"/>
    </location>
    <ligand>
        <name>Mo-molybdopterin</name>
        <dbReference type="ChEBI" id="CHEBI:71302"/>
    </ligand>
</feature>
<evidence type="ECO:0000256" key="3">
    <source>
        <dbReference type="ARBA" id="ARBA00022729"/>
    </source>
</evidence>
<feature type="binding site" evidence="5">
    <location>
        <position position="228"/>
    </location>
    <ligand>
        <name>Mo-molybdopterin</name>
        <dbReference type="ChEBI" id="CHEBI:71302"/>
    </ligand>
</feature>
<dbReference type="HAMAP" id="MF_01206">
    <property type="entry name" value="MsrP"/>
    <property type="match status" value="1"/>
</dbReference>
<dbReference type="EMBL" id="OZ026884">
    <property type="protein sequence ID" value="CAL1238960.1"/>
    <property type="molecule type" value="Genomic_DNA"/>
</dbReference>
<evidence type="ECO:0000259" key="6">
    <source>
        <dbReference type="Pfam" id="PF00174"/>
    </source>
</evidence>
<dbReference type="EC" id="1.8.5.-" evidence="5"/>
<evidence type="ECO:0000256" key="2">
    <source>
        <dbReference type="ARBA" id="ARBA00022723"/>
    </source>
</evidence>
<name>A0ABM9NEU7_9GAMM</name>
<dbReference type="Proteomes" id="UP001497493">
    <property type="component" value="Chromosome"/>
</dbReference>
<comment type="catalytic activity">
    <reaction evidence="5">
        <text>L-methionyl-[protein] + a quinone + H2O = L-methionyl-(R)-S-oxide-[protein] + a quinol</text>
        <dbReference type="Rhea" id="RHEA:51296"/>
        <dbReference type="Rhea" id="RHEA-COMP:12313"/>
        <dbReference type="Rhea" id="RHEA-COMP:12314"/>
        <dbReference type="ChEBI" id="CHEBI:15377"/>
        <dbReference type="ChEBI" id="CHEBI:16044"/>
        <dbReference type="ChEBI" id="CHEBI:24646"/>
        <dbReference type="ChEBI" id="CHEBI:45764"/>
        <dbReference type="ChEBI" id="CHEBI:132124"/>
    </reaction>
</comment>
<reference evidence="7 8" key="1">
    <citation type="submission" date="2024-04" db="EMBL/GenBank/DDBJ databases">
        <authorList>
            <person name="Cremers G."/>
        </authorList>
    </citation>
    <scope>NUCLEOTIDE SEQUENCE [LARGE SCALE GENOMIC DNA]</scope>
    <source>
        <strain evidence="7">MeCH1-AG</strain>
    </source>
</reference>
<dbReference type="InterPro" id="IPR036374">
    <property type="entry name" value="OxRdtase_Mopterin-bd_sf"/>
</dbReference>
<proteinExistence type="inferred from homology"/>
<dbReference type="Pfam" id="PF00174">
    <property type="entry name" value="Oxidored_molyb"/>
    <property type="match status" value="1"/>
</dbReference>
<evidence type="ECO:0000313" key="8">
    <source>
        <dbReference type="Proteomes" id="UP001497493"/>
    </source>
</evidence>
<gene>
    <name evidence="5 7" type="primary">msrP</name>
    <name evidence="7" type="ORF">MECH1_V1_0179</name>
</gene>